<dbReference type="InterPro" id="IPR036034">
    <property type="entry name" value="PDZ_sf"/>
</dbReference>
<dbReference type="PROSITE" id="PS51257">
    <property type="entry name" value="PROKAR_LIPOPROTEIN"/>
    <property type="match status" value="1"/>
</dbReference>
<dbReference type="PANTHER" id="PTHR32060">
    <property type="entry name" value="TAIL-SPECIFIC PROTEASE"/>
    <property type="match status" value="1"/>
</dbReference>
<sequence>MRLGLKLPLIAATIAVLSSCGGSSDSDNSLSQSTLEEKCSKDSLHSYWYDTLALEYLWLDELSIPKKAFANYTDTNELLEDVVAAGDRFSYAIPTDRWEETITGSGLDYGVEFGPVNGELIVYQVYQNSPADVAGLKRGDKITKIGMVAATTVVDWLSEPYQLTEFFDLLGPDTQGYSLRFSWTTPQNIEFSQLIQKEKITINTVALAKVISTNAGNVAYLSFPTGFFENSADEIDNAFSYFKNQNIDHFVLDLRDNGGGLLSVAARLSLYLAGDKLDGEVFLNITHNQNLVSLDADFTVEDLINSEKGASYNQILSNSLNLNELVVLTNGRSASASESVINGLNPYLNLTQVGQDTYGKPVGFYANKGEQDGYDICNQTLLAVNFQTENSLGFADYLNGLEAGCEVSSDYPAGDWAQLADPAQSAALYYLENGECKPSTAAKALTAPANSKVYQPITIPGMLLAP</sequence>
<dbReference type="SUPFAM" id="SSF52096">
    <property type="entry name" value="ClpP/crotonase"/>
    <property type="match status" value="1"/>
</dbReference>
<evidence type="ECO:0000313" key="3">
    <source>
        <dbReference type="Proteomes" id="UP001163726"/>
    </source>
</evidence>
<dbReference type="InterPro" id="IPR005151">
    <property type="entry name" value="Tail-specific_protease"/>
</dbReference>
<accession>A0ABY7AN15</accession>
<dbReference type="Proteomes" id="UP001163726">
    <property type="component" value="Chromosome"/>
</dbReference>
<name>A0ABY7AN15_9ALTE</name>
<reference evidence="2" key="1">
    <citation type="submission" date="2022-10" db="EMBL/GenBank/DDBJ databases">
        <title>Catenovulum adriacola sp. nov. isolated in the Harbour of Susak.</title>
        <authorList>
            <person name="Schoch T."/>
            <person name="Reich S.J."/>
            <person name="Stoeferle S."/>
            <person name="Flaiz M."/>
            <person name="Kazda M."/>
            <person name="Riedel C.U."/>
            <person name="Duerre P."/>
        </authorList>
    </citation>
    <scope>NUCLEOTIDE SEQUENCE</scope>
    <source>
        <strain evidence="2">TS8</strain>
    </source>
</reference>
<protein>
    <submittedName>
        <fullName evidence="2">S41 family peptidase</fullName>
    </submittedName>
</protein>
<keyword evidence="3" id="KW-1185">Reference proteome</keyword>
<dbReference type="CDD" id="cd07561">
    <property type="entry name" value="Peptidase_S41_CPP_like"/>
    <property type="match status" value="1"/>
</dbReference>
<dbReference type="EMBL" id="CP109965">
    <property type="protein sequence ID" value="WAJ70953.1"/>
    <property type="molecule type" value="Genomic_DNA"/>
</dbReference>
<proteinExistence type="predicted"/>
<dbReference type="SUPFAM" id="SSF50156">
    <property type="entry name" value="PDZ domain-like"/>
    <property type="match status" value="1"/>
</dbReference>
<dbReference type="SMART" id="SM00245">
    <property type="entry name" value="TSPc"/>
    <property type="match status" value="1"/>
</dbReference>
<dbReference type="Gene3D" id="3.30.750.170">
    <property type="match status" value="1"/>
</dbReference>
<dbReference type="Gene3D" id="3.90.226.10">
    <property type="entry name" value="2-enoyl-CoA Hydratase, Chain A, domain 1"/>
    <property type="match status" value="1"/>
</dbReference>
<evidence type="ECO:0000313" key="2">
    <source>
        <dbReference type="EMBL" id="WAJ70953.1"/>
    </source>
</evidence>
<gene>
    <name evidence="2" type="ORF">OLW01_03900</name>
</gene>
<dbReference type="PANTHER" id="PTHR32060:SF30">
    <property type="entry name" value="CARBOXY-TERMINAL PROCESSING PROTEASE CTPA"/>
    <property type="match status" value="1"/>
</dbReference>
<organism evidence="2 3">
    <name type="scientific">Catenovulum adriaticum</name>
    <dbReference type="NCBI Taxonomy" id="2984846"/>
    <lineage>
        <taxon>Bacteria</taxon>
        <taxon>Pseudomonadati</taxon>
        <taxon>Pseudomonadota</taxon>
        <taxon>Gammaproteobacteria</taxon>
        <taxon>Alteromonadales</taxon>
        <taxon>Alteromonadaceae</taxon>
        <taxon>Catenovulum</taxon>
    </lineage>
</organism>
<dbReference type="RefSeq" id="WP_268075360.1">
    <property type="nucleotide sequence ID" value="NZ_CP109965.1"/>
</dbReference>
<feature type="domain" description="Tail specific protease" evidence="1">
    <location>
        <begin position="188"/>
        <end position="381"/>
    </location>
</feature>
<evidence type="ECO:0000259" key="1">
    <source>
        <dbReference type="SMART" id="SM00245"/>
    </source>
</evidence>
<dbReference type="InterPro" id="IPR029045">
    <property type="entry name" value="ClpP/crotonase-like_dom_sf"/>
</dbReference>
<dbReference type="Gene3D" id="2.30.42.10">
    <property type="match status" value="1"/>
</dbReference>
<dbReference type="Pfam" id="PF03572">
    <property type="entry name" value="Peptidase_S41"/>
    <property type="match status" value="1"/>
</dbReference>